<dbReference type="STRING" id="937334.SAMN05444406_10430"/>
<dbReference type="PANTHER" id="PTHR30146:SF148">
    <property type="entry name" value="HTH-TYPE TRANSCRIPTIONAL REPRESSOR PURR-RELATED"/>
    <property type="match status" value="1"/>
</dbReference>
<dbReference type="Gene3D" id="3.40.50.2300">
    <property type="match status" value="2"/>
</dbReference>
<dbReference type="PANTHER" id="PTHR30146">
    <property type="entry name" value="LACI-RELATED TRANSCRIPTIONAL REPRESSOR"/>
    <property type="match status" value="1"/>
</dbReference>
<accession>A0A1I5TA89</accession>
<dbReference type="EMBL" id="FOXR01000004">
    <property type="protein sequence ID" value="SFP79969.1"/>
    <property type="molecule type" value="Genomic_DNA"/>
</dbReference>
<dbReference type="GO" id="GO:0000976">
    <property type="term" value="F:transcription cis-regulatory region binding"/>
    <property type="evidence" value="ECO:0007669"/>
    <property type="project" value="TreeGrafter"/>
</dbReference>
<sequence length="271" mass="30762">MDYLDGKGYYLSVHTTHDDPAKEREYLIQLPLNGIKGIILYPSMRANFDVLSTLCIKQYPIVLIDQRFQSLPLSSVVSDNCDGAYQAVSHLIELGHRRIAYIALVQLEDVSSVRERFLGYCKALKDHGIPIDHDIIRVPLSKYTQGETKNRLKNVLYDLLKKGITAIFAEHDYLAILIAKELSNMGVRIPEDVSLVGFDNIEMLEHLEFQLTTIDQDFYQIGKIAAQIVLEAIENGAYKPKEVVVPVKLIKRDTTAPRKEISEIVANYNKK</sequence>
<dbReference type="CDD" id="cd06267">
    <property type="entry name" value="PBP1_LacI_sugar_binding-like"/>
    <property type="match status" value="1"/>
</dbReference>
<evidence type="ECO:0000313" key="7">
    <source>
        <dbReference type="Proteomes" id="UP000198577"/>
    </source>
</evidence>
<dbReference type="GO" id="GO:0003700">
    <property type="term" value="F:DNA-binding transcription factor activity"/>
    <property type="evidence" value="ECO:0007669"/>
    <property type="project" value="TreeGrafter"/>
</dbReference>
<feature type="domain" description="Transcriptional regulator LacI/GalR-like sensor" evidence="5">
    <location>
        <begin position="88"/>
        <end position="255"/>
    </location>
</feature>
<keyword evidence="7" id="KW-1185">Reference proteome</keyword>
<evidence type="ECO:0000313" key="6">
    <source>
        <dbReference type="EMBL" id="SFP79969.1"/>
    </source>
</evidence>
<evidence type="ECO:0000259" key="5">
    <source>
        <dbReference type="Pfam" id="PF13377"/>
    </source>
</evidence>
<dbReference type="Proteomes" id="UP000198577">
    <property type="component" value="Unassembled WGS sequence"/>
</dbReference>
<protein>
    <submittedName>
        <fullName evidence="6">LacI family transcriptional regulator</fullName>
    </submittedName>
</protein>
<evidence type="ECO:0000256" key="1">
    <source>
        <dbReference type="ARBA" id="ARBA00022491"/>
    </source>
</evidence>
<reference evidence="6 7" key="1">
    <citation type="submission" date="2016-10" db="EMBL/GenBank/DDBJ databases">
        <authorList>
            <person name="de Groot N.N."/>
        </authorList>
    </citation>
    <scope>NUCLEOTIDE SEQUENCE [LARGE SCALE GENOMIC DNA]</scope>
    <source>
        <strain evidence="6 7">DSM 20678</strain>
    </source>
</reference>
<dbReference type="InterPro" id="IPR028082">
    <property type="entry name" value="Peripla_BP_I"/>
</dbReference>
<dbReference type="SUPFAM" id="SSF53822">
    <property type="entry name" value="Periplasmic binding protein-like I"/>
    <property type="match status" value="1"/>
</dbReference>
<evidence type="ECO:0000256" key="3">
    <source>
        <dbReference type="ARBA" id="ARBA00023125"/>
    </source>
</evidence>
<gene>
    <name evidence="6" type="ORF">SAMN05444406_10430</name>
</gene>
<name>A0A1I5TA89_9FIRM</name>
<dbReference type="Pfam" id="PF13377">
    <property type="entry name" value="Peripla_BP_3"/>
    <property type="match status" value="1"/>
</dbReference>
<evidence type="ECO:0000256" key="4">
    <source>
        <dbReference type="ARBA" id="ARBA00023163"/>
    </source>
</evidence>
<keyword evidence="3" id="KW-0238">DNA-binding</keyword>
<dbReference type="RefSeq" id="WP_092281971.1">
    <property type="nucleotide sequence ID" value="NZ_FOXR01000004.1"/>
</dbReference>
<dbReference type="OrthoDB" id="43195at2"/>
<organism evidence="6 7">
    <name type="scientific">Caldicoprobacter faecalis</name>
    <dbReference type="NCBI Taxonomy" id="937334"/>
    <lineage>
        <taxon>Bacteria</taxon>
        <taxon>Bacillati</taxon>
        <taxon>Bacillota</taxon>
        <taxon>Clostridia</taxon>
        <taxon>Caldicoprobacterales</taxon>
        <taxon>Caldicoprobacteraceae</taxon>
        <taxon>Caldicoprobacter</taxon>
    </lineage>
</organism>
<keyword evidence="2" id="KW-0805">Transcription regulation</keyword>
<dbReference type="AlphaFoldDB" id="A0A1I5TA89"/>
<keyword evidence="1" id="KW-0678">Repressor</keyword>
<proteinExistence type="predicted"/>
<keyword evidence="4" id="KW-0804">Transcription</keyword>
<dbReference type="InterPro" id="IPR046335">
    <property type="entry name" value="LacI/GalR-like_sensor"/>
</dbReference>
<evidence type="ECO:0000256" key="2">
    <source>
        <dbReference type="ARBA" id="ARBA00023015"/>
    </source>
</evidence>